<sequence length="207" mass="23398">MKNFIFVLAILLPLGNSFAQSGTIKERKNVIMIGLPLNLIDNNTNESYFLFDLAFKVSYEHRLSQNFTPYIQLGYQGPRTYDLETAETQEKIKTSGINLQIGNKFFFNNTATPAGFYMSPQFTFNSVKLKEEGSVPGGYIRIKDYGLAGIIGYQMVRTKGFAMSVYTGASIFRRNYFDNTLIESAAVIDHNETGIRPYLGMQFGYAF</sequence>
<dbReference type="Proteomes" id="UP000652755">
    <property type="component" value="Unassembled WGS sequence"/>
</dbReference>
<dbReference type="EMBL" id="JACRYL010000014">
    <property type="protein sequence ID" value="MBC6111877.1"/>
    <property type="molecule type" value="Genomic_DNA"/>
</dbReference>
<keyword evidence="1" id="KW-0732">Signal</keyword>
<protein>
    <recommendedName>
        <fullName evidence="4">DUF3575 domain-containing protein</fullName>
    </recommendedName>
</protein>
<feature type="chain" id="PRO_5045911176" description="DUF3575 domain-containing protein" evidence="1">
    <location>
        <begin position="20"/>
        <end position="207"/>
    </location>
</feature>
<accession>A0ABR7KVU2</accession>
<comment type="caution">
    <text evidence="2">The sequence shown here is derived from an EMBL/GenBank/DDBJ whole genome shotgun (WGS) entry which is preliminary data.</text>
</comment>
<keyword evidence="3" id="KW-1185">Reference proteome</keyword>
<dbReference type="RefSeq" id="WP_187072310.1">
    <property type="nucleotide sequence ID" value="NZ_JACRYL010000014.1"/>
</dbReference>
<evidence type="ECO:0000313" key="3">
    <source>
        <dbReference type="Proteomes" id="UP000652755"/>
    </source>
</evidence>
<feature type="signal peptide" evidence="1">
    <location>
        <begin position="1"/>
        <end position="19"/>
    </location>
</feature>
<evidence type="ECO:0000256" key="1">
    <source>
        <dbReference type="SAM" id="SignalP"/>
    </source>
</evidence>
<name>A0ABR7KVU2_9SPHI</name>
<evidence type="ECO:0000313" key="2">
    <source>
        <dbReference type="EMBL" id="MBC6111877.1"/>
    </source>
</evidence>
<proteinExistence type="predicted"/>
<organism evidence="2 3">
    <name type="scientific">Pedobacter fastidiosus</name>
    <dbReference type="NCBI Taxonomy" id="2765361"/>
    <lineage>
        <taxon>Bacteria</taxon>
        <taxon>Pseudomonadati</taxon>
        <taxon>Bacteroidota</taxon>
        <taxon>Sphingobacteriia</taxon>
        <taxon>Sphingobacteriales</taxon>
        <taxon>Sphingobacteriaceae</taxon>
        <taxon>Pedobacter</taxon>
    </lineage>
</organism>
<gene>
    <name evidence="2" type="ORF">H7U22_15745</name>
</gene>
<reference evidence="2 3" key="1">
    <citation type="submission" date="2020-08" db="EMBL/GenBank/DDBJ databases">
        <authorList>
            <person name="Sun Q."/>
            <person name="Inoue M."/>
        </authorList>
    </citation>
    <scope>NUCLEOTIDE SEQUENCE [LARGE SCALE GENOMIC DNA]</scope>
    <source>
        <strain evidence="2 3">CCM 8938</strain>
    </source>
</reference>
<evidence type="ECO:0008006" key="4">
    <source>
        <dbReference type="Google" id="ProtNLM"/>
    </source>
</evidence>